<evidence type="ECO:0000256" key="3">
    <source>
        <dbReference type="ARBA" id="ARBA00022895"/>
    </source>
</evidence>
<dbReference type="Proteomes" id="UP000800040">
    <property type="component" value="Unassembled WGS sequence"/>
</dbReference>
<dbReference type="GO" id="GO:0000781">
    <property type="term" value="C:chromosome, telomeric region"/>
    <property type="evidence" value="ECO:0007669"/>
    <property type="project" value="UniProtKB-SubCell"/>
</dbReference>
<evidence type="ECO:0000256" key="2">
    <source>
        <dbReference type="ARBA" id="ARBA00022454"/>
    </source>
</evidence>
<organism evidence="6 7">
    <name type="scientific">Decorospora gaudefroyi</name>
    <dbReference type="NCBI Taxonomy" id="184978"/>
    <lineage>
        <taxon>Eukaryota</taxon>
        <taxon>Fungi</taxon>
        <taxon>Dikarya</taxon>
        <taxon>Ascomycota</taxon>
        <taxon>Pezizomycotina</taxon>
        <taxon>Dothideomycetes</taxon>
        <taxon>Pleosporomycetidae</taxon>
        <taxon>Pleosporales</taxon>
        <taxon>Pleosporineae</taxon>
        <taxon>Pleosporaceae</taxon>
        <taxon>Decorospora</taxon>
    </lineage>
</organism>
<dbReference type="OrthoDB" id="77828at2759"/>
<feature type="domain" description="CST complex subunit Stn1 N-terminal" evidence="5">
    <location>
        <begin position="18"/>
        <end position="228"/>
    </location>
</feature>
<name>A0A6A5JYB1_9PLEO</name>
<dbReference type="AlphaFoldDB" id="A0A6A5JYB1"/>
<accession>A0A6A5JYB1</accession>
<proteinExistence type="predicted"/>
<comment type="subcellular location">
    <subcellularLocation>
        <location evidence="1">Chromosome</location>
        <location evidence="1">Telomere</location>
    </subcellularLocation>
</comment>
<dbReference type="EMBL" id="ML975464">
    <property type="protein sequence ID" value="KAF1829141.1"/>
    <property type="molecule type" value="Genomic_DNA"/>
</dbReference>
<evidence type="ECO:0000259" key="5">
    <source>
        <dbReference type="Pfam" id="PF10451"/>
    </source>
</evidence>
<sequence>MSTHPPKRPYPLYPAAYFAESPTYDAWVKLTAADVHSLQSEKGFEGQRVYFYLNHPIRFVRIVGVVIAIDDINLKYTVLTIDDGSGANIELKIIRIPPAIQDPVDTSSNTAIDNVNIISRCGVFDVTVDNQALDIGSVVKAKCTISEFRGIKQLELKRVSLIATTNEEAQAWAEAAAFKQDILSRPWHVSPEKQKEIEDSIKLREKKAQEYQKQRMKYEAKKREQRRKKELYYAQREERLELRRRKEEIEMNAGALI</sequence>
<feature type="coiled-coil region" evidence="4">
    <location>
        <begin position="194"/>
        <end position="228"/>
    </location>
</feature>
<dbReference type="Pfam" id="PF10451">
    <property type="entry name" value="Stn1"/>
    <property type="match status" value="1"/>
</dbReference>
<evidence type="ECO:0000313" key="6">
    <source>
        <dbReference type="EMBL" id="KAF1829141.1"/>
    </source>
</evidence>
<dbReference type="SUPFAM" id="SSF50249">
    <property type="entry name" value="Nucleic acid-binding proteins"/>
    <property type="match status" value="1"/>
</dbReference>
<keyword evidence="3" id="KW-0779">Telomere</keyword>
<reference evidence="6" key="1">
    <citation type="submission" date="2020-01" db="EMBL/GenBank/DDBJ databases">
        <authorList>
            <consortium name="DOE Joint Genome Institute"/>
            <person name="Haridas S."/>
            <person name="Albert R."/>
            <person name="Binder M."/>
            <person name="Bloem J."/>
            <person name="Labutti K."/>
            <person name="Salamov A."/>
            <person name="Andreopoulos B."/>
            <person name="Baker S.E."/>
            <person name="Barry K."/>
            <person name="Bills G."/>
            <person name="Bluhm B.H."/>
            <person name="Cannon C."/>
            <person name="Castanera R."/>
            <person name="Culley D.E."/>
            <person name="Daum C."/>
            <person name="Ezra D."/>
            <person name="Gonzalez J.B."/>
            <person name="Henrissat B."/>
            <person name="Kuo A."/>
            <person name="Liang C."/>
            <person name="Lipzen A."/>
            <person name="Lutzoni F."/>
            <person name="Magnuson J."/>
            <person name="Mondo S."/>
            <person name="Nolan M."/>
            <person name="Ohm R."/>
            <person name="Pangilinan J."/>
            <person name="Park H.-J."/>
            <person name="Ramirez L."/>
            <person name="Alfaro M."/>
            <person name="Sun H."/>
            <person name="Tritt A."/>
            <person name="Yoshinaga Y."/>
            <person name="Zwiers L.-H."/>
            <person name="Turgeon B.G."/>
            <person name="Goodwin S.B."/>
            <person name="Spatafora J.W."/>
            <person name="Crous P.W."/>
            <person name="Grigoriev I.V."/>
        </authorList>
    </citation>
    <scope>NUCLEOTIDE SEQUENCE</scope>
    <source>
        <strain evidence="6">P77</strain>
    </source>
</reference>
<dbReference type="CDD" id="cd03524">
    <property type="entry name" value="RPA2_OBF_family"/>
    <property type="match status" value="1"/>
</dbReference>
<protein>
    <recommendedName>
        <fullName evidence="5">CST complex subunit Stn1 N-terminal domain-containing protein</fullName>
    </recommendedName>
</protein>
<keyword evidence="4" id="KW-0175">Coiled coil</keyword>
<evidence type="ECO:0000256" key="1">
    <source>
        <dbReference type="ARBA" id="ARBA00004574"/>
    </source>
</evidence>
<dbReference type="Gene3D" id="2.40.50.140">
    <property type="entry name" value="Nucleic acid-binding proteins"/>
    <property type="match status" value="1"/>
</dbReference>
<evidence type="ECO:0000256" key="4">
    <source>
        <dbReference type="SAM" id="Coils"/>
    </source>
</evidence>
<dbReference type="InterPro" id="IPR018856">
    <property type="entry name" value="Stn1_N"/>
</dbReference>
<gene>
    <name evidence="6" type="ORF">BDW02DRAFT_182736</name>
</gene>
<keyword evidence="7" id="KW-1185">Reference proteome</keyword>
<keyword evidence="2" id="KW-0158">Chromosome</keyword>
<dbReference type="InterPro" id="IPR012340">
    <property type="entry name" value="NA-bd_OB-fold"/>
</dbReference>
<evidence type="ECO:0000313" key="7">
    <source>
        <dbReference type="Proteomes" id="UP000800040"/>
    </source>
</evidence>